<comment type="subunit">
    <text evidence="4">Heterotetramer of TRAP-alpha, TRAP-beta, TRAP-delta and TRAP-gamma.</text>
</comment>
<dbReference type="GO" id="GO:0005789">
    <property type="term" value="C:endoplasmic reticulum membrane"/>
    <property type="evidence" value="ECO:0007669"/>
    <property type="project" value="UniProtKB-SubCell"/>
</dbReference>
<dbReference type="Pfam" id="PF05404">
    <property type="entry name" value="TRAP-delta"/>
    <property type="match status" value="1"/>
</dbReference>
<evidence type="ECO:0000256" key="10">
    <source>
        <dbReference type="ARBA" id="ARBA00022843"/>
    </source>
</evidence>
<proteinExistence type="inferred from homology"/>
<dbReference type="PANTHER" id="PTHR12731">
    <property type="entry name" value="TRANSLOCON-ASSOCIATED PROTEIN, DELTA SUBUNIT"/>
    <property type="match status" value="1"/>
</dbReference>
<keyword evidence="12" id="KW-0472">Membrane</keyword>
<evidence type="ECO:0000256" key="8">
    <source>
        <dbReference type="ARBA" id="ARBA00022729"/>
    </source>
</evidence>
<dbReference type="EMBL" id="JAODUP010000052">
    <property type="protein sequence ID" value="KAK2165328.1"/>
    <property type="molecule type" value="Genomic_DNA"/>
</dbReference>
<feature type="signal peptide" evidence="15">
    <location>
        <begin position="1"/>
        <end position="21"/>
    </location>
</feature>
<evidence type="ECO:0000256" key="12">
    <source>
        <dbReference type="ARBA" id="ARBA00023136"/>
    </source>
</evidence>
<evidence type="ECO:0000256" key="7">
    <source>
        <dbReference type="ARBA" id="ARBA00022692"/>
    </source>
</evidence>
<dbReference type="AlphaFoldDB" id="A0AAD9K7A2"/>
<keyword evidence="8 15" id="KW-0732">Signal</keyword>
<evidence type="ECO:0000256" key="11">
    <source>
        <dbReference type="ARBA" id="ARBA00022989"/>
    </source>
</evidence>
<comment type="similarity">
    <text evidence="3">Belongs to the TRAP-delta family.</text>
</comment>
<keyword evidence="9" id="KW-0256">Endoplasmic reticulum</keyword>
<keyword evidence="10" id="KW-0832">Ubl conjugation</keyword>
<evidence type="ECO:0000256" key="6">
    <source>
        <dbReference type="ARBA" id="ARBA00022499"/>
    </source>
</evidence>
<evidence type="ECO:0000256" key="5">
    <source>
        <dbReference type="ARBA" id="ARBA00014387"/>
    </source>
</evidence>
<comment type="caution">
    <text evidence="16">The sequence shown here is derived from an EMBL/GenBank/DDBJ whole genome shotgun (WGS) entry which is preliminary data.</text>
</comment>
<evidence type="ECO:0000256" key="2">
    <source>
        <dbReference type="ARBA" id="ARBA00004115"/>
    </source>
</evidence>
<evidence type="ECO:0000256" key="13">
    <source>
        <dbReference type="ARBA" id="ARBA00023157"/>
    </source>
</evidence>
<evidence type="ECO:0000313" key="16">
    <source>
        <dbReference type="EMBL" id="KAK2165328.1"/>
    </source>
</evidence>
<gene>
    <name evidence="16" type="ORF">LSH36_52g09047</name>
</gene>
<evidence type="ECO:0000256" key="4">
    <source>
        <dbReference type="ARBA" id="ARBA00011819"/>
    </source>
</evidence>
<feature type="chain" id="PRO_5042217278" description="Translocon-associated protein subunit delta" evidence="15">
    <location>
        <begin position="22"/>
        <end position="174"/>
    </location>
</feature>
<sequence>MSWWEVCIVAVFAVLPILIAGDTCLSPSVKPKVYTTTDASVAVNTVIVIEFSVTCKNGIKDLNLYAELNGHAIPASKIKDSNSFQVSFSSLHKDTPAGNYEVRFFDEEGYSALRKAQRSGDNAKSVASLFAVPVTHPGASHGILVQTEFVAAVVATLVWYIAHSARGKLQSNNH</sequence>
<evidence type="ECO:0000256" key="14">
    <source>
        <dbReference type="ARBA" id="ARBA00031791"/>
    </source>
</evidence>
<dbReference type="PANTHER" id="PTHR12731:SF1">
    <property type="entry name" value="TRANSLOCON-ASSOCIATED PROTEIN SUBUNIT DELTA"/>
    <property type="match status" value="1"/>
</dbReference>
<keyword evidence="6" id="KW-1017">Isopeptide bond</keyword>
<comment type="function">
    <text evidence="1">TRAP proteins are part of a complex whose function is to bind calcium to the ER membrane and thereby regulate the retention of ER resident proteins.</text>
</comment>
<name>A0AAD9K7A2_9ANNE</name>
<protein>
    <recommendedName>
        <fullName evidence="5">Translocon-associated protein subunit delta</fullName>
    </recommendedName>
    <alternativeName>
        <fullName evidence="14">Signal sequence receptor subunit delta</fullName>
    </alternativeName>
</protein>
<evidence type="ECO:0000256" key="1">
    <source>
        <dbReference type="ARBA" id="ARBA00002838"/>
    </source>
</evidence>
<keyword evidence="13" id="KW-1015">Disulfide bond</keyword>
<keyword evidence="11" id="KW-1133">Transmembrane helix</keyword>
<keyword evidence="17" id="KW-1185">Reference proteome</keyword>
<keyword evidence="7" id="KW-0812">Transmembrane</keyword>
<dbReference type="InterPro" id="IPR008855">
    <property type="entry name" value="TRAP-delta"/>
</dbReference>
<evidence type="ECO:0000256" key="15">
    <source>
        <dbReference type="SAM" id="SignalP"/>
    </source>
</evidence>
<accession>A0AAD9K7A2</accession>
<reference evidence="16" key="1">
    <citation type="journal article" date="2023" name="Mol. Biol. Evol.">
        <title>Third-Generation Sequencing Reveals the Adaptive Role of the Epigenome in Three Deep-Sea Polychaetes.</title>
        <authorList>
            <person name="Perez M."/>
            <person name="Aroh O."/>
            <person name="Sun Y."/>
            <person name="Lan Y."/>
            <person name="Juniper S.K."/>
            <person name="Young C.R."/>
            <person name="Angers B."/>
            <person name="Qian P.Y."/>
        </authorList>
    </citation>
    <scope>NUCLEOTIDE SEQUENCE</scope>
    <source>
        <strain evidence="16">P08H-3</strain>
    </source>
</reference>
<evidence type="ECO:0000313" key="17">
    <source>
        <dbReference type="Proteomes" id="UP001208570"/>
    </source>
</evidence>
<organism evidence="16 17">
    <name type="scientific">Paralvinella palmiformis</name>
    <dbReference type="NCBI Taxonomy" id="53620"/>
    <lineage>
        <taxon>Eukaryota</taxon>
        <taxon>Metazoa</taxon>
        <taxon>Spiralia</taxon>
        <taxon>Lophotrochozoa</taxon>
        <taxon>Annelida</taxon>
        <taxon>Polychaeta</taxon>
        <taxon>Sedentaria</taxon>
        <taxon>Canalipalpata</taxon>
        <taxon>Terebellida</taxon>
        <taxon>Terebelliformia</taxon>
        <taxon>Alvinellidae</taxon>
        <taxon>Paralvinella</taxon>
    </lineage>
</organism>
<dbReference type="Proteomes" id="UP001208570">
    <property type="component" value="Unassembled WGS sequence"/>
</dbReference>
<evidence type="ECO:0000256" key="9">
    <source>
        <dbReference type="ARBA" id="ARBA00022824"/>
    </source>
</evidence>
<evidence type="ECO:0000256" key="3">
    <source>
        <dbReference type="ARBA" id="ARBA00009294"/>
    </source>
</evidence>
<comment type="subcellular location">
    <subcellularLocation>
        <location evidence="2">Endoplasmic reticulum membrane</location>
        <topology evidence="2">Single-pass type I membrane protein</topology>
    </subcellularLocation>
</comment>